<accession>A0A1E3WRK6</accession>
<dbReference type="Gene3D" id="6.20.20.10">
    <property type="match status" value="1"/>
</dbReference>
<dbReference type="Gene3D" id="2.10.230.10">
    <property type="entry name" value="Heat shock protein DnaJ, cysteine-rich domain"/>
    <property type="match status" value="1"/>
</dbReference>
<gene>
    <name evidence="1" type="ORF">VSF3289_02700</name>
</gene>
<dbReference type="EMBL" id="MDCJ01000002">
    <property type="protein sequence ID" value="ODS12396.1"/>
    <property type="molecule type" value="Genomic_DNA"/>
</dbReference>
<dbReference type="AlphaFoldDB" id="A0A1E3WRK6"/>
<dbReference type="InterPro" id="IPR052789">
    <property type="entry name" value="SSUH2_homolog"/>
</dbReference>
<evidence type="ECO:0000313" key="2">
    <source>
        <dbReference type="Proteomes" id="UP000095131"/>
    </source>
</evidence>
<sequence length="132" mass="14108">MSDNVSCNHCIDGQILCIVCRGGRKAFSCPDCSGLGLYYDLDGDKSRSCPRCEGEGYLDASECTDCLNGFVDCEVCDGSGELLESDCQTCGGSAQVRCFECTGTGEVENEEDELDLCPECDGEGWVVCSDCE</sequence>
<proteinExistence type="predicted"/>
<dbReference type="PANTHER" id="PTHR48465">
    <property type="entry name" value="PROTEIN SSUH2 HOMOLOG"/>
    <property type="match status" value="1"/>
</dbReference>
<comment type="caution">
    <text evidence="1">The sequence shown here is derived from an EMBL/GenBank/DDBJ whole genome shotgun (WGS) entry which is preliminary data.</text>
</comment>
<evidence type="ECO:0000313" key="1">
    <source>
        <dbReference type="EMBL" id="ODS12396.1"/>
    </source>
</evidence>
<dbReference type="PANTHER" id="PTHR48465:SF1">
    <property type="entry name" value="PROTEIN SSUH2 HOMOLOG"/>
    <property type="match status" value="1"/>
</dbReference>
<dbReference type="Proteomes" id="UP000095131">
    <property type="component" value="Unassembled WGS sequence"/>
</dbReference>
<protein>
    <recommendedName>
        <fullName evidence="3">Molecular chaperone DnaJ</fullName>
    </recommendedName>
</protein>
<organism evidence="1 2">
    <name type="scientific">Vibrio scophthalmi</name>
    <dbReference type="NCBI Taxonomy" id="45658"/>
    <lineage>
        <taxon>Bacteria</taxon>
        <taxon>Pseudomonadati</taxon>
        <taxon>Pseudomonadota</taxon>
        <taxon>Gammaproteobacteria</taxon>
        <taxon>Vibrionales</taxon>
        <taxon>Vibrionaceae</taxon>
        <taxon>Vibrio</taxon>
    </lineage>
</organism>
<evidence type="ECO:0008006" key="3">
    <source>
        <dbReference type="Google" id="ProtNLM"/>
    </source>
</evidence>
<reference evidence="1 2" key="1">
    <citation type="submission" date="2016-08" db="EMBL/GenBank/DDBJ databases">
        <title>Genome sequencing of Vibrio scophthalmi strain FP3289, an isolated from Paralichthys olivaceus.</title>
        <authorList>
            <person name="Han H.-J."/>
        </authorList>
    </citation>
    <scope>NUCLEOTIDE SEQUENCE [LARGE SCALE GENOMIC DNA]</scope>
    <source>
        <strain evidence="1 2">FP3289</strain>
    </source>
</reference>
<name>A0A1E3WRK6_9VIBR</name>